<keyword evidence="4" id="KW-1185">Reference proteome</keyword>
<keyword evidence="2" id="KW-1133">Transmembrane helix</keyword>
<dbReference type="PANTHER" id="PTHR33365:SF14">
    <property type="entry name" value="TAT PATHWAY SIGNAL SEQUENCE"/>
    <property type="match status" value="1"/>
</dbReference>
<keyword evidence="2" id="KW-0812">Transmembrane</keyword>
<name>A0AAD9EJ68_9PEZI</name>
<accession>A0AAD9EJ68</accession>
<gene>
    <name evidence="3" type="ORF">CCHR01_07112</name>
</gene>
<comment type="caution">
    <text evidence="3">The sequence shown here is derived from an EMBL/GenBank/DDBJ whole genome shotgun (WGS) entry which is preliminary data.</text>
</comment>
<evidence type="ECO:0000313" key="4">
    <source>
        <dbReference type="Proteomes" id="UP001243330"/>
    </source>
</evidence>
<keyword evidence="2" id="KW-0472">Membrane</keyword>
<evidence type="ECO:0000256" key="2">
    <source>
        <dbReference type="SAM" id="Phobius"/>
    </source>
</evidence>
<evidence type="ECO:0008006" key="5">
    <source>
        <dbReference type="Google" id="ProtNLM"/>
    </source>
</evidence>
<dbReference type="InterPro" id="IPR021765">
    <property type="entry name" value="UstYa-like"/>
</dbReference>
<protein>
    <recommendedName>
        <fullName evidence="5">Tat pathway signal sequence</fullName>
    </recommendedName>
</protein>
<evidence type="ECO:0000313" key="3">
    <source>
        <dbReference type="EMBL" id="KAK1850308.1"/>
    </source>
</evidence>
<dbReference type="EMBL" id="JAQOWY010000123">
    <property type="protein sequence ID" value="KAK1850308.1"/>
    <property type="molecule type" value="Genomic_DNA"/>
</dbReference>
<comment type="similarity">
    <text evidence="1">Belongs to the ustYa family.</text>
</comment>
<evidence type="ECO:0000256" key="1">
    <source>
        <dbReference type="ARBA" id="ARBA00035112"/>
    </source>
</evidence>
<dbReference type="GO" id="GO:0043386">
    <property type="term" value="P:mycotoxin biosynthetic process"/>
    <property type="evidence" value="ECO:0007669"/>
    <property type="project" value="InterPro"/>
</dbReference>
<feature type="transmembrane region" description="Helical" evidence="2">
    <location>
        <begin position="45"/>
        <end position="67"/>
    </location>
</feature>
<dbReference type="Proteomes" id="UP001243330">
    <property type="component" value="Unassembled WGS sequence"/>
</dbReference>
<dbReference type="PANTHER" id="PTHR33365">
    <property type="entry name" value="YALI0B05434P"/>
    <property type="match status" value="1"/>
</dbReference>
<reference evidence="3" key="1">
    <citation type="submission" date="2023-01" db="EMBL/GenBank/DDBJ databases">
        <title>Colletotrichum chrysophilum M932 genome sequence.</title>
        <authorList>
            <person name="Baroncelli R."/>
        </authorList>
    </citation>
    <scope>NUCLEOTIDE SEQUENCE</scope>
    <source>
        <strain evidence="3">M932</strain>
    </source>
</reference>
<sequence>MNTYRGFTKNTEAHYAPLDKECGEDDGIELAPLERHSHTWTTKQVIKIFTVTHLILFSTAAGFWFLWREQPINKSLKDISFYSPLLDRIDIPYVLRFDQPQTIKGGDGDMTWGSQPNPDIDKMWEGITTEATIPVTAAEILSMRKDPSVAVMLPEEYHLDNEQTYLAHALVFHRLHCLDYIRKALYKDYYYPNGTEQVPMHGHHIAHCLAMILDHITCAGDPGLYGKSQFHQRREILIICCQVYQWYEHTEIPLPDANTWGKCWDFSAFRNKFDKIALKNFSPFDLRKPDGAKSVTEQNNLQEIIYQTRDPKPNPHL</sequence>
<organism evidence="3 4">
    <name type="scientific">Colletotrichum chrysophilum</name>
    <dbReference type="NCBI Taxonomy" id="1836956"/>
    <lineage>
        <taxon>Eukaryota</taxon>
        <taxon>Fungi</taxon>
        <taxon>Dikarya</taxon>
        <taxon>Ascomycota</taxon>
        <taxon>Pezizomycotina</taxon>
        <taxon>Sordariomycetes</taxon>
        <taxon>Hypocreomycetidae</taxon>
        <taxon>Glomerellales</taxon>
        <taxon>Glomerellaceae</taxon>
        <taxon>Colletotrichum</taxon>
        <taxon>Colletotrichum gloeosporioides species complex</taxon>
    </lineage>
</organism>
<proteinExistence type="inferred from homology"/>
<dbReference type="Pfam" id="PF11807">
    <property type="entry name" value="UstYa"/>
    <property type="match status" value="1"/>
</dbReference>
<dbReference type="AlphaFoldDB" id="A0AAD9EJ68"/>